<accession>A0A1G2P0Z9</accession>
<gene>
    <name evidence="1" type="ORF">A3G52_01745</name>
</gene>
<comment type="caution">
    <text evidence="1">The sequence shown here is derived from an EMBL/GenBank/DDBJ whole genome shotgun (WGS) entry which is preliminary data.</text>
</comment>
<protein>
    <submittedName>
        <fullName evidence="1">Uncharacterized protein</fullName>
    </submittedName>
</protein>
<organism evidence="1 2">
    <name type="scientific">Candidatus Taylorbacteria bacterium RIFCSPLOWO2_12_FULL_43_20</name>
    <dbReference type="NCBI Taxonomy" id="1802332"/>
    <lineage>
        <taxon>Bacteria</taxon>
        <taxon>Candidatus Tayloriibacteriota</taxon>
    </lineage>
</organism>
<evidence type="ECO:0000313" key="1">
    <source>
        <dbReference type="EMBL" id="OHA41998.1"/>
    </source>
</evidence>
<dbReference type="EMBL" id="MHSK01000021">
    <property type="protein sequence ID" value="OHA41998.1"/>
    <property type="molecule type" value="Genomic_DNA"/>
</dbReference>
<sequence length="85" mass="9739">MKGGRREEWKRKRGEIIQPPAVALRMNHMINQVINHMILNLSGMRGWALSRALRYLLTRPSNPLTVTLFSFRHSREGGNPDSNSA</sequence>
<evidence type="ECO:0000313" key="2">
    <source>
        <dbReference type="Proteomes" id="UP000177269"/>
    </source>
</evidence>
<name>A0A1G2P0Z9_9BACT</name>
<proteinExistence type="predicted"/>
<dbReference type="Proteomes" id="UP000177269">
    <property type="component" value="Unassembled WGS sequence"/>
</dbReference>
<dbReference type="AlphaFoldDB" id="A0A1G2P0Z9"/>
<reference evidence="1 2" key="1">
    <citation type="journal article" date="2016" name="Nat. Commun.">
        <title>Thousands of microbial genomes shed light on interconnected biogeochemical processes in an aquifer system.</title>
        <authorList>
            <person name="Anantharaman K."/>
            <person name="Brown C.T."/>
            <person name="Hug L.A."/>
            <person name="Sharon I."/>
            <person name="Castelle C.J."/>
            <person name="Probst A.J."/>
            <person name="Thomas B.C."/>
            <person name="Singh A."/>
            <person name="Wilkins M.J."/>
            <person name="Karaoz U."/>
            <person name="Brodie E.L."/>
            <person name="Williams K.H."/>
            <person name="Hubbard S.S."/>
            <person name="Banfield J.F."/>
        </authorList>
    </citation>
    <scope>NUCLEOTIDE SEQUENCE [LARGE SCALE GENOMIC DNA]</scope>
</reference>